<dbReference type="GO" id="GO:0016627">
    <property type="term" value="F:oxidoreductase activity, acting on the CH-CH group of donors"/>
    <property type="evidence" value="ECO:0007669"/>
    <property type="project" value="InterPro"/>
</dbReference>
<evidence type="ECO:0000256" key="3">
    <source>
        <dbReference type="ARBA" id="ARBA00022630"/>
    </source>
</evidence>
<evidence type="ECO:0000259" key="6">
    <source>
        <dbReference type="Pfam" id="PF00441"/>
    </source>
</evidence>
<feature type="domain" description="Acyl-CoA dehydrogenase/oxidase C-terminal" evidence="6">
    <location>
        <begin position="237"/>
        <end position="373"/>
    </location>
</feature>
<dbReference type="GO" id="GO:0050660">
    <property type="term" value="F:flavin adenine dinucleotide binding"/>
    <property type="evidence" value="ECO:0007669"/>
    <property type="project" value="InterPro"/>
</dbReference>
<dbReference type="Gene3D" id="1.10.540.10">
    <property type="entry name" value="Acyl-CoA dehydrogenase/oxidase, N-terminal domain"/>
    <property type="match status" value="1"/>
</dbReference>
<dbReference type="SUPFAM" id="SSF47203">
    <property type="entry name" value="Acyl-CoA dehydrogenase C-terminal domain-like"/>
    <property type="match status" value="1"/>
</dbReference>
<dbReference type="SUPFAM" id="SSF56645">
    <property type="entry name" value="Acyl-CoA dehydrogenase NM domain-like"/>
    <property type="match status" value="1"/>
</dbReference>
<dbReference type="InterPro" id="IPR013786">
    <property type="entry name" value="AcylCoA_DH/ox_N"/>
</dbReference>
<feature type="domain" description="Acyl-CoA dehydrogenase/oxidase N-terminal" evidence="8">
    <location>
        <begin position="38"/>
        <end position="126"/>
    </location>
</feature>
<organism evidence="9">
    <name type="scientific">freshwater metagenome</name>
    <dbReference type="NCBI Taxonomy" id="449393"/>
    <lineage>
        <taxon>unclassified sequences</taxon>
        <taxon>metagenomes</taxon>
        <taxon>ecological metagenomes</taxon>
    </lineage>
</organism>
<evidence type="ECO:0000313" key="9">
    <source>
        <dbReference type="EMBL" id="CAB4927258.1"/>
    </source>
</evidence>
<protein>
    <submittedName>
        <fullName evidence="9">Unannotated protein</fullName>
    </submittedName>
</protein>
<dbReference type="Pfam" id="PF02770">
    <property type="entry name" value="Acyl-CoA_dh_M"/>
    <property type="match status" value="1"/>
</dbReference>
<reference evidence="9" key="1">
    <citation type="submission" date="2020-05" db="EMBL/GenBank/DDBJ databases">
        <authorList>
            <person name="Chiriac C."/>
            <person name="Salcher M."/>
            <person name="Ghai R."/>
            <person name="Kavagutti S V."/>
        </authorList>
    </citation>
    <scope>NUCLEOTIDE SEQUENCE</scope>
</reference>
<comment type="similarity">
    <text evidence="2">Belongs to the acyl-CoA dehydrogenase family.</text>
</comment>
<dbReference type="Pfam" id="PF02771">
    <property type="entry name" value="Acyl-CoA_dh_N"/>
    <property type="match status" value="1"/>
</dbReference>
<sequence>MSTETETVAARRANFRADAEKWLALNVPDEWRKNRGALDEEQETRIRWEWDRQLHAGGFAGLSLPVEYGGQGLGLREEVLFGELAARAQAPDSLGRIGKILTAPLLIAHGTEQQRATYLPAILSGEQVWCQGFSEPGSGSDLASVACFAQKVDGGYLVRGRKTWTSYSRQAERCLLLVRTDQDAPRYKNLSLLLLDMKAPGVSLSPIRQISGSAHFSETTFDDVFVSDEDRVGADGNGWAMAMAILSSERGAVEAVTRYVEIRADMTLLRDCCARAGEAVDRLQDLELRVELIRWQVSKAVAREEDEERMLGSVMVLKVLWSELWQELTSLAAKLSCSEHRDHWRYQYLESRAATIYSGTSEIQRNIVAERVLGLPK</sequence>
<keyword evidence="5" id="KW-0560">Oxidoreductase</keyword>
<dbReference type="Gene3D" id="1.20.140.10">
    <property type="entry name" value="Butyryl-CoA Dehydrogenase, subunit A, domain 3"/>
    <property type="match status" value="1"/>
</dbReference>
<dbReference type="Gene3D" id="2.40.110.10">
    <property type="entry name" value="Butyryl-CoA Dehydrogenase, subunit A, domain 2"/>
    <property type="match status" value="1"/>
</dbReference>
<keyword evidence="4" id="KW-0274">FAD</keyword>
<evidence type="ECO:0000256" key="2">
    <source>
        <dbReference type="ARBA" id="ARBA00009347"/>
    </source>
</evidence>
<dbReference type="Pfam" id="PF00441">
    <property type="entry name" value="Acyl-CoA_dh_1"/>
    <property type="match status" value="1"/>
</dbReference>
<dbReference type="InterPro" id="IPR052161">
    <property type="entry name" value="Mycobact_Acyl-CoA_DH"/>
</dbReference>
<dbReference type="InterPro" id="IPR036250">
    <property type="entry name" value="AcylCo_DH-like_C"/>
</dbReference>
<dbReference type="InterPro" id="IPR046373">
    <property type="entry name" value="Acyl-CoA_Oxase/DH_mid-dom_sf"/>
</dbReference>
<proteinExistence type="inferred from homology"/>
<feature type="domain" description="Acyl-CoA oxidase/dehydrogenase middle" evidence="7">
    <location>
        <begin position="130"/>
        <end position="224"/>
    </location>
</feature>
<accession>A0A6J7I8A9</accession>
<evidence type="ECO:0000259" key="7">
    <source>
        <dbReference type="Pfam" id="PF02770"/>
    </source>
</evidence>
<dbReference type="InterPro" id="IPR009100">
    <property type="entry name" value="AcylCoA_DH/oxidase_NM_dom_sf"/>
</dbReference>
<evidence type="ECO:0000256" key="5">
    <source>
        <dbReference type="ARBA" id="ARBA00023002"/>
    </source>
</evidence>
<dbReference type="AlphaFoldDB" id="A0A6J7I8A9"/>
<dbReference type="InterPro" id="IPR006091">
    <property type="entry name" value="Acyl-CoA_Oxase/DH_mid-dom"/>
</dbReference>
<dbReference type="InterPro" id="IPR009075">
    <property type="entry name" value="AcylCo_DH/oxidase_C"/>
</dbReference>
<dbReference type="EMBL" id="CAFBMR010000107">
    <property type="protein sequence ID" value="CAB4927258.1"/>
    <property type="molecule type" value="Genomic_DNA"/>
</dbReference>
<evidence type="ECO:0000259" key="8">
    <source>
        <dbReference type="Pfam" id="PF02771"/>
    </source>
</evidence>
<dbReference type="PANTHER" id="PTHR43292:SF3">
    <property type="entry name" value="ACYL-COA DEHYDROGENASE FADE29"/>
    <property type="match status" value="1"/>
</dbReference>
<comment type="cofactor">
    <cofactor evidence="1">
        <name>FAD</name>
        <dbReference type="ChEBI" id="CHEBI:57692"/>
    </cofactor>
</comment>
<gene>
    <name evidence="9" type="ORF">UFOPK3610_01744</name>
</gene>
<evidence type="ECO:0000256" key="4">
    <source>
        <dbReference type="ARBA" id="ARBA00022827"/>
    </source>
</evidence>
<dbReference type="GO" id="GO:0005886">
    <property type="term" value="C:plasma membrane"/>
    <property type="evidence" value="ECO:0007669"/>
    <property type="project" value="TreeGrafter"/>
</dbReference>
<dbReference type="InterPro" id="IPR037069">
    <property type="entry name" value="AcylCoA_DH/ox_N_sf"/>
</dbReference>
<dbReference type="PANTHER" id="PTHR43292">
    <property type="entry name" value="ACYL-COA DEHYDROGENASE"/>
    <property type="match status" value="1"/>
</dbReference>
<name>A0A6J7I8A9_9ZZZZ</name>
<keyword evidence="3" id="KW-0285">Flavoprotein</keyword>
<evidence type="ECO:0000256" key="1">
    <source>
        <dbReference type="ARBA" id="ARBA00001974"/>
    </source>
</evidence>